<dbReference type="EMBL" id="PZKC01000003">
    <property type="protein sequence ID" value="PTD97339.1"/>
    <property type="molecule type" value="Genomic_DNA"/>
</dbReference>
<reference evidence="7 8" key="1">
    <citation type="submission" date="2018-03" db="EMBL/GenBank/DDBJ databases">
        <authorList>
            <person name="Keele B.F."/>
        </authorList>
    </citation>
    <scope>NUCLEOTIDE SEQUENCE [LARGE SCALE GENOMIC DNA]</scope>
    <source>
        <strain evidence="7 8">D20</strain>
    </source>
</reference>
<feature type="transmembrane region" description="Helical" evidence="6">
    <location>
        <begin position="129"/>
        <end position="148"/>
    </location>
</feature>
<evidence type="ECO:0000256" key="1">
    <source>
        <dbReference type="ARBA" id="ARBA00004651"/>
    </source>
</evidence>
<dbReference type="Proteomes" id="UP000241193">
    <property type="component" value="Unassembled WGS sequence"/>
</dbReference>
<dbReference type="OrthoDB" id="5421219at2"/>
<evidence type="ECO:0000256" key="4">
    <source>
        <dbReference type="ARBA" id="ARBA00022989"/>
    </source>
</evidence>
<dbReference type="GO" id="GO:0005886">
    <property type="term" value="C:plasma membrane"/>
    <property type="evidence" value="ECO:0007669"/>
    <property type="project" value="UniProtKB-SubCell"/>
</dbReference>
<evidence type="ECO:0000313" key="7">
    <source>
        <dbReference type="EMBL" id="PTD97339.1"/>
    </source>
</evidence>
<dbReference type="AlphaFoldDB" id="A0A2T4IHT6"/>
<evidence type="ECO:0008006" key="9">
    <source>
        <dbReference type="Google" id="ProtNLM"/>
    </source>
</evidence>
<keyword evidence="8" id="KW-1185">Reference proteome</keyword>
<feature type="transmembrane region" description="Helical" evidence="6">
    <location>
        <begin position="103"/>
        <end position="123"/>
    </location>
</feature>
<comment type="caution">
    <text evidence="7">The sequence shown here is derived from an EMBL/GenBank/DDBJ whole genome shotgun (WGS) entry which is preliminary data.</text>
</comment>
<proteinExistence type="predicted"/>
<sequence>MAGRDDDDPHSNFSAGHQDRLLDGLHAIIRQAVRALSILMVLVILWGIVDVVWVLYQKLTAPPFLLLGISDIFAIFGAFLVVLIAIEIFVNISLYLRDDVIHVKLVVATALMAIARKVIVLDYNTVEPAYVYATAATVLALGVTYWLVSKQART</sequence>
<evidence type="ECO:0000256" key="2">
    <source>
        <dbReference type="ARBA" id="ARBA00022475"/>
    </source>
</evidence>
<gene>
    <name evidence="7" type="ORF">C8261_04860</name>
</gene>
<keyword evidence="5 6" id="KW-0472">Membrane</keyword>
<evidence type="ECO:0000313" key="8">
    <source>
        <dbReference type="Proteomes" id="UP000241193"/>
    </source>
</evidence>
<evidence type="ECO:0000256" key="6">
    <source>
        <dbReference type="SAM" id="Phobius"/>
    </source>
</evidence>
<evidence type="ECO:0000256" key="3">
    <source>
        <dbReference type="ARBA" id="ARBA00022692"/>
    </source>
</evidence>
<dbReference type="Pfam" id="PF06146">
    <property type="entry name" value="PsiE"/>
    <property type="match status" value="1"/>
</dbReference>
<dbReference type="RefSeq" id="WP_107492539.1">
    <property type="nucleotide sequence ID" value="NZ_PZKC01000003.1"/>
</dbReference>
<dbReference type="InterPro" id="IPR020948">
    <property type="entry name" value="P_starv_induced_PsiE-like"/>
</dbReference>
<evidence type="ECO:0000256" key="5">
    <source>
        <dbReference type="ARBA" id="ARBA00023136"/>
    </source>
</evidence>
<comment type="subcellular location">
    <subcellularLocation>
        <location evidence="1">Cell membrane</location>
        <topology evidence="1">Multi-pass membrane protein</topology>
    </subcellularLocation>
</comment>
<protein>
    <recommendedName>
        <fullName evidence="9">Phosphate-starvation-inducible PsiE family protein</fullName>
    </recommendedName>
</protein>
<keyword evidence="2" id="KW-1003">Cell membrane</keyword>
<organism evidence="7 8">
    <name type="scientific">Pseudothauera lacus</name>
    <dbReference type="NCBI Taxonomy" id="2136175"/>
    <lineage>
        <taxon>Bacteria</taxon>
        <taxon>Pseudomonadati</taxon>
        <taxon>Pseudomonadota</taxon>
        <taxon>Betaproteobacteria</taxon>
        <taxon>Rhodocyclales</taxon>
        <taxon>Zoogloeaceae</taxon>
        <taxon>Pseudothauera</taxon>
    </lineage>
</organism>
<keyword evidence="4 6" id="KW-1133">Transmembrane helix</keyword>
<keyword evidence="3 6" id="KW-0812">Transmembrane</keyword>
<feature type="transmembrane region" description="Helical" evidence="6">
    <location>
        <begin position="35"/>
        <end position="56"/>
    </location>
</feature>
<name>A0A2T4IHT6_9RHOO</name>
<feature type="transmembrane region" description="Helical" evidence="6">
    <location>
        <begin position="72"/>
        <end position="96"/>
    </location>
</feature>
<reference evidence="7 8" key="2">
    <citation type="submission" date="2018-04" db="EMBL/GenBank/DDBJ databases">
        <title>Thauera lacus sp. nov., isolated from an saline lake in Inner Mongolia, China.</title>
        <authorList>
            <person name="Liang Q.-Y."/>
        </authorList>
    </citation>
    <scope>NUCLEOTIDE SEQUENCE [LARGE SCALE GENOMIC DNA]</scope>
    <source>
        <strain evidence="7 8">D20</strain>
    </source>
</reference>
<accession>A0A2T4IHT6</accession>